<evidence type="ECO:0000256" key="4">
    <source>
        <dbReference type="ARBA" id="ARBA00025212"/>
    </source>
</evidence>
<evidence type="ECO:0000313" key="7">
    <source>
        <dbReference type="Proteomes" id="UP000252582"/>
    </source>
</evidence>
<dbReference type="GO" id="GO:0006388">
    <property type="term" value="P:tRNA splicing, via endonucleolytic cleavage and ligation"/>
    <property type="evidence" value="ECO:0007669"/>
    <property type="project" value="UniProtKB-UniRule"/>
</dbReference>
<evidence type="ECO:0000313" key="6">
    <source>
        <dbReference type="EMBL" id="RCW20024.1"/>
    </source>
</evidence>
<dbReference type="GO" id="GO:0000215">
    <property type="term" value="F:tRNA 2'-phosphotransferase activity"/>
    <property type="evidence" value="ECO:0007669"/>
    <property type="project" value="TreeGrafter"/>
</dbReference>
<keyword evidence="2 5" id="KW-0808">Transferase</keyword>
<protein>
    <recommendedName>
        <fullName evidence="5">Probable RNA 2'-phosphotransferase</fullName>
        <ecNumber evidence="5">2.7.1.-</ecNumber>
    </recommendedName>
</protein>
<dbReference type="EMBL" id="QPIX01000016">
    <property type="protein sequence ID" value="RCW20024.1"/>
    <property type="molecule type" value="Genomic_DNA"/>
</dbReference>
<organism evidence="6 7">
    <name type="scientific">Ciceribacter lividus</name>
    <dbReference type="NCBI Taxonomy" id="1197950"/>
    <lineage>
        <taxon>Bacteria</taxon>
        <taxon>Pseudomonadati</taxon>
        <taxon>Pseudomonadota</taxon>
        <taxon>Alphaproteobacteria</taxon>
        <taxon>Hyphomicrobiales</taxon>
        <taxon>Rhizobiaceae</taxon>
        <taxon>Ciceribacter</taxon>
    </lineage>
</organism>
<evidence type="ECO:0000256" key="5">
    <source>
        <dbReference type="HAMAP-Rule" id="MF_00299"/>
    </source>
</evidence>
<dbReference type="AlphaFoldDB" id="A0A6I7HGL2"/>
<dbReference type="InterPro" id="IPR022928">
    <property type="entry name" value="RNA_2'-PTrans_KptA"/>
</dbReference>
<comment type="similarity">
    <text evidence="1 5">Belongs to the KptA/TPT1 family.</text>
</comment>
<dbReference type="Pfam" id="PF01885">
    <property type="entry name" value="PTS_2-RNA"/>
    <property type="match status" value="1"/>
</dbReference>
<accession>A0A6I7HGL2</accession>
<dbReference type="Gene3D" id="3.20.170.30">
    <property type="match status" value="1"/>
</dbReference>
<dbReference type="EC" id="2.7.1.-" evidence="5"/>
<dbReference type="PANTHER" id="PTHR12684">
    <property type="entry name" value="PUTATIVE PHOSPHOTRANSFERASE"/>
    <property type="match status" value="1"/>
</dbReference>
<evidence type="ECO:0000256" key="1">
    <source>
        <dbReference type="ARBA" id="ARBA00009836"/>
    </source>
</evidence>
<dbReference type="Gene3D" id="1.10.10.970">
    <property type="entry name" value="RNA 2'-phosphotransferase, Tpt1/KptA family, N-terminal domain"/>
    <property type="match status" value="1"/>
</dbReference>
<dbReference type="InterPro" id="IPR042080">
    <property type="entry name" value="RNA_2'-PTrans_N"/>
</dbReference>
<gene>
    <name evidence="5" type="primary">kptA</name>
    <name evidence="6" type="ORF">DFR48_11629</name>
</gene>
<keyword evidence="7" id="KW-1185">Reference proteome</keyword>
<sequence>MSAETSKFLSYVLRHAPESIGLDLDGEGWTDIDTLVRKANAAGQAIDQEMLLRTVRESEKKRFTLSEDGTRIRAAQGHSIKVNLGHAPSQPPAQLFHGTATRFLDAILAEGLRPGSRQHVHLSADQETATQVGARYGKPVVLSVNANRMVEGGHTFFQAENGVWLTDHVPAIFLTIIETPAVGGNRQ</sequence>
<comment type="function">
    <text evidence="4 5">Removes the 2'-phosphate from RNA via an intermediate in which the phosphate is ADP-ribosylated by NAD followed by a presumed transesterification to release the RNA and generate ADP-ribose 1''-2''-cyclic phosphate (APPR&gt;P). May function as an ADP-ribosylase.</text>
</comment>
<dbReference type="HAMAP" id="MF_00299">
    <property type="entry name" value="KptA"/>
    <property type="match status" value="1"/>
</dbReference>
<keyword evidence="3 5" id="KW-0520">NAD</keyword>
<dbReference type="InterPro" id="IPR002745">
    <property type="entry name" value="Ptrans_KptA/Tpt1"/>
</dbReference>
<proteinExistence type="inferred from homology"/>
<name>A0A6I7HGL2_9HYPH</name>
<dbReference type="GO" id="GO:0003950">
    <property type="term" value="F:NAD+ poly-ADP-ribosyltransferase activity"/>
    <property type="evidence" value="ECO:0007669"/>
    <property type="project" value="InterPro"/>
</dbReference>
<dbReference type="Proteomes" id="UP000252582">
    <property type="component" value="Unassembled WGS sequence"/>
</dbReference>
<comment type="caution">
    <text evidence="6">The sequence shown here is derived from an EMBL/GenBank/DDBJ whole genome shotgun (WGS) entry which is preliminary data.</text>
</comment>
<dbReference type="PANTHER" id="PTHR12684:SF2">
    <property type="entry name" value="TRNA 2'-PHOSPHOTRANSFERASE 1"/>
    <property type="match status" value="1"/>
</dbReference>
<dbReference type="RefSeq" id="WP_114365134.1">
    <property type="nucleotide sequence ID" value="NZ_QPIX01000016.1"/>
</dbReference>
<evidence type="ECO:0000256" key="2">
    <source>
        <dbReference type="ARBA" id="ARBA00022679"/>
    </source>
</evidence>
<dbReference type="SUPFAM" id="SSF56399">
    <property type="entry name" value="ADP-ribosylation"/>
    <property type="match status" value="1"/>
</dbReference>
<dbReference type="NCBIfam" id="NF002014">
    <property type="entry name" value="PRK00819.1-4"/>
    <property type="match status" value="1"/>
</dbReference>
<reference evidence="6 7" key="1">
    <citation type="submission" date="2018-07" db="EMBL/GenBank/DDBJ databases">
        <title>Genomic Encyclopedia of Type Strains, Phase IV (KMG-IV): sequencing the most valuable type-strain genomes for metagenomic binning, comparative biology and taxonomic classification.</title>
        <authorList>
            <person name="Goeker M."/>
        </authorList>
    </citation>
    <scope>NUCLEOTIDE SEQUENCE [LARGE SCALE GENOMIC DNA]</scope>
    <source>
        <strain evidence="6 7">DSM 25528</strain>
    </source>
</reference>
<dbReference type="InterPro" id="IPR042081">
    <property type="entry name" value="RNA_2'-PTrans_C"/>
</dbReference>
<evidence type="ECO:0000256" key="3">
    <source>
        <dbReference type="ARBA" id="ARBA00023027"/>
    </source>
</evidence>